<dbReference type="AlphaFoldDB" id="A0A239A3U6"/>
<feature type="transmembrane region" description="Helical" evidence="1">
    <location>
        <begin position="88"/>
        <end position="108"/>
    </location>
</feature>
<keyword evidence="1" id="KW-1133">Transmembrane helix</keyword>
<dbReference type="Proteomes" id="UP000198386">
    <property type="component" value="Unassembled WGS sequence"/>
</dbReference>
<feature type="transmembrane region" description="Helical" evidence="1">
    <location>
        <begin position="29"/>
        <end position="46"/>
    </location>
</feature>
<proteinExistence type="predicted"/>
<feature type="transmembrane region" description="Helical" evidence="1">
    <location>
        <begin position="58"/>
        <end position="76"/>
    </location>
</feature>
<feature type="transmembrane region" description="Helical" evidence="1">
    <location>
        <begin position="134"/>
        <end position="160"/>
    </location>
</feature>
<evidence type="ECO:0000313" key="3">
    <source>
        <dbReference type="Proteomes" id="UP000198386"/>
    </source>
</evidence>
<organism evidence="2 3">
    <name type="scientific">Geodermatophilus saharensis</name>
    <dbReference type="NCBI Taxonomy" id="1137994"/>
    <lineage>
        <taxon>Bacteria</taxon>
        <taxon>Bacillati</taxon>
        <taxon>Actinomycetota</taxon>
        <taxon>Actinomycetes</taxon>
        <taxon>Geodermatophilales</taxon>
        <taxon>Geodermatophilaceae</taxon>
        <taxon>Geodermatophilus</taxon>
    </lineage>
</organism>
<keyword evidence="3" id="KW-1185">Reference proteome</keyword>
<dbReference type="OrthoDB" id="4273586at2"/>
<reference evidence="3" key="1">
    <citation type="submission" date="2017-06" db="EMBL/GenBank/DDBJ databases">
        <authorList>
            <person name="Varghese N."/>
            <person name="Submissions S."/>
        </authorList>
    </citation>
    <scope>NUCLEOTIDE SEQUENCE [LARGE SCALE GENOMIC DNA]</scope>
    <source>
        <strain evidence="3">DSM 45423</strain>
    </source>
</reference>
<protein>
    <submittedName>
        <fullName evidence="2">Uncharacterized protein</fullName>
    </submittedName>
</protein>
<dbReference type="EMBL" id="FZOH01000001">
    <property type="protein sequence ID" value="SNR90315.1"/>
    <property type="molecule type" value="Genomic_DNA"/>
</dbReference>
<keyword evidence="1" id="KW-0812">Transmembrane</keyword>
<evidence type="ECO:0000313" key="2">
    <source>
        <dbReference type="EMBL" id="SNR90315.1"/>
    </source>
</evidence>
<dbReference type="RefSeq" id="WP_089402313.1">
    <property type="nucleotide sequence ID" value="NZ_FZOH01000001.1"/>
</dbReference>
<evidence type="ECO:0000256" key="1">
    <source>
        <dbReference type="SAM" id="Phobius"/>
    </source>
</evidence>
<keyword evidence="1" id="KW-0472">Membrane</keyword>
<name>A0A239A3U6_9ACTN</name>
<accession>A0A239A3U6</accession>
<sequence>MTATQWILNGALLAWVLLRNLGARAVGPATYLVPLLVVNVAGLVFLRDVPTAGNDPALEAIGIGAGLLLGVLATGLTRVGADAGRTVIRAGAAFAALWIAVIGGRVLFAEWATHGGARAVGEFSVHHGITGADAWTAAFVLMALAMVVGRTVSTGVLVALRTHRARPAAAR</sequence>
<gene>
    <name evidence="2" type="ORF">SAMN04488107_0542</name>
</gene>